<evidence type="ECO:0000313" key="2">
    <source>
        <dbReference type="EMBL" id="AKV03899.1"/>
    </source>
</evidence>
<reference evidence="2 3" key="1">
    <citation type="submission" date="2015-08" db="EMBL/GenBank/DDBJ databases">
        <authorList>
            <person name="Babu N.S."/>
            <person name="Beckwith C.J."/>
            <person name="Beseler K.G."/>
            <person name="Brison A."/>
            <person name="Carone J.V."/>
            <person name="Caskin T.P."/>
            <person name="Diamond M."/>
            <person name="Durham M.E."/>
            <person name="Foxe J.M."/>
            <person name="Go M."/>
            <person name="Henderson B.A."/>
            <person name="Jones I.B."/>
            <person name="McGettigan J.A."/>
            <person name="Micheletti S.J."/>
            <person name="Nasrallah M.E."/>
            <person name="Ortiz D."/>
            <person name="Piller C.R."/>
            <person name="Privatt S.R."/>
            <person name="Schneider S.L."/>
            <person name="Sharp S."/>
            <person name="Smith T.C."/>
            <person name="Stanton J.D."/>
            <person name="Ullery H.E."/>
            <person name="Wilson R.J."/>
            <person name="Serrano M.G."/>
            <person name="Buck G."/>
            <person name="Lee V."/>
            <person name="Wang Y."/>
            <person name="Carvalho R."/>
            <person name="Voegtly L."/>
            <person name="Shi R."/>
            <person name="Duckworth R."/>
            <person name="Johnson A."/>
            <person name="Loviza R."/>
            <person name="Walstead R."/>
            <person name="Shah Z."/>
            <person name="Kiflezghi M."/>
            <person name="Wade K."/>
            <person name="Ball S.L."/>
            <person name="Bradley K.W."/>
            <person name="Asai D.J."/>
            <person name="Bowman C.A."/>
            <person name="Russell D.A."/>
            <person name="Pope W.H."/>
            <person name="Jacobs-Sera D."/>
            <person name="Hendrix R.W."/>
            <person name="Hatfull G.F."/>
        </authorList>
    </citation>
    <scope>NUCLEOTIDE SEQUENCE [LARGE SCALE GENOMIC DNA]</scope>
    <source>
        <strain evidence="2 3">DSM 27648</strain>
    </source>
</reference>
<proteinExistence type="predicted"/>
<dbReference type="AlphaFoldDB" id="A0A0K1QDR2"/>
<evidence type="ECO:0000313" key="3">
    <source>
        <dbReference type="Proteomes" id="UP000064967"/>
    </source>
</evidence>
<dbReference type="KEGG" id="llu:AKJ09_10562"/>
<dbReference type="EMBL" id="CP012333">
    <property type="protein sequence ID" value="AKV03899.1"/>
    <property type="molecule type" value="Genomic_DNA"/>
</dbReference>
<gene>
    <name evidence="2" type="ORF">AKJ09_10562</name>
</gene>
<name>A0A0K1QDR2_9BACT</name>
<sequence>MRSRRSGLVGFAIAGLVGAYAVIGCSADGGGVEPDGLELDLADSGEDATEPESSTVLPPSTDASAQDSGPKDAGKDAAKDAGNDAGKDAGGTVAKDAGAPPPTPWTPCTTVDQIAARSCGMCGKQTAICQEVYGELVWTDYGPCQNEAGECLPGATQACGNCGTQTCSNTCGWGSCTGQPPSSCTPGTVEYTQAGCPTGGYKNRACGTACSWDPYTVACAVPTAPNKMTISATVGTIVKQQYRFPDDTAPKPNTSCNGLTTTNVRSFPVEVANPTSQTATLTVFNSKSPTTGADVDTVIWYYKGEALPMSDAERGQCTGTVTDSCSGTTPINLCGNASDTSSLLAGVPNVTIPPNGKIVVFTALWGSSTSAGDGTIMLNLKTDKLQ</sequence>
<protein>
    <submittedName>
        <fullName evidence="2">Uncharacterized protein</fullName>
    </submittedName>
</protein>
<dbReference type="STRING" id="1391654.AKJ09_10562"/>
<dbReference type="PROSITE" id="PS51257">
    <property type="entry name" value="PROKAR_LIPOPROTEIN"/>
    <property type="match status" value="1"/>
</dbReference>
<organism evidence="2 3">
    <name type="scientific">Labilithrix luteola</name>
    <dbReference type="NCBI Taxonomy" id="1391654"/>
    <lineage>
        <taxon>Bacteria</taxon>
        <taxon>Pseudomonadati</taxon>
        <taxon>Myxococcota</taxon>
        <taxon>Polyangia</taxon>
        <taxon>Polyangiales</taxon>
        <taxon>Labilitrichaceae</taxon>
        <taxon>Labilithrix</taxon>
    </lineage>
</organism>
<feature type="compositionally biased region" description="Basic and acidic residues" evidence="1">
    <location>
        <begin position="69"/>
        <end position="87"/>
    </location>
</feature>
<evidence type="ECO:0000256" key="1">
    <source>
        <dbReference type="SAM" id="MobiDB-lite"/>
    </source>
</evidence>
<keyword evidence="3" id="KW-1185">Reference proteome</keyword>
<accession>A0A0K1QDR2</accession>
<feature type="region of interest" description="Disordered" evidence="1">
    <location>
        <begin position="33"/>
        <end position="107"/>
    </location>
</feature>
<dbReference type="RefSeq" id="WP_146654590.1">
    <property type="nucleotide sequence ID" value="NZ_CP012333.1"/>
</dbReference>
<dbReference type="Proteomes" id="UP000064967">
    <property type="component" value="Chromosome"/>
</dbReference>
<feature type="compositionally biased region" description="Acidic residues" evidence="1">
    <location>
        <begin position="35"/>
        <end position="50"/>
    </location>
</feature>
<dbReference type="OrthoDB" id="5539993at2"/>
<feature type="compositionally biased region" description="Polar residues" evidence="1">
    <location>
        <begin position="51"/>
        <end position="66"/>
    </location>
</feature>